<evidence type="ECO:0000313" key="1">
    <source>
        <dbReference type="EMBL" id="KAI4353793.1"/>
    </source>
</evidence>
<protein>
    <submittedName>
        <fullName evidence="1">Uncharacterized protein</fullName>
    </submittedName>
</protein>
<reference evidence="1 2" key="1">
    <citation type="journal article" date="2022" name="DNA Res.">
        <title>Chromosomal-level genome assembly of the orchid tree Bauhinia variegata (Leguminosae; Cercidoideae) supports the allotetraploid origin hypothesis of Bauhinia.</title>
        <authorList>
            <person name="Zhong Y."/>
            <person name="Chen Y."/>
            <person name="Zheng D."/>
            <person name="Pang J."/>
            <person name="Liu Y."/>
            <person name="Luo S."/>
            <person name="Meng S."/>
            <person name="Qian L."/>
            <person name="Wei D."/>
            <person name="Dai S."/>
            <person name="Zhou R."/>
        </authorList>
    </citation>
    <scope>NUCLEOTIDE SEQUENCE [LARGE SCALE GENOMIC DNA]</scope>
    <source>
        <strain evidence="1">BV-YZ2020</strain>
    </source>
</reference>
<dbReference type="Proteomes" id="UP000828941">
    <property type="component" value="Chromosome 2"/>
</dbReference>
<name>A0ACB9PZ79_BAUVA</name>
<keyword evidence="2" id="KW-1185">Reference proteome</keyword>
<gene>
    <name evidence="1" type="ORF">L6164_002720</name>
</gene>
<accession>A0ACB9PZ79</accession>
<organism evidence="1 2">
    <name type="scientific">Bauhinia variegata</name>
    <name type="common">Purple orchid tree</name>
    <name type="synonym">Phanera variegata</name>
    <dbReference type="NCBI Taxonomy" id="167791"/>
    <lineage>
        <taxon>Eukaryota</taxon>
        <taxon>Viridiplantae</taxon>
        <taxon>Streptophyta</taxon>
        <taxon>Embryophyta</taxon>
        <taxon>Tracheophyta</taxon>
        <taxon>Spermatophyta</taxon>
        <taxon>Magnoliopsida</taxon>
        <taxon>eudicotyledons</taxon>
        <taxon>Gunneridae</taxon>
        <taxon>Pentapetalae</taxon>
        <taxon>rosids</taxon>
        <taxon>fabids</taxon>
        <taxon>Fabales</taxon>
        <taxon>Fabaceae</taxon>
        <taxon>Cercidoideae</taxon>
        <taxon>Cercideae</taxon>
        <taxon>Bauhiniinae</taxon>
        <taxon>Bauhinia</taxon>
    </lineage>
</organism>
<evidence type="ECO:0000313" key="2">
    <source>
        <dbReference type="Proteomes" id="UP000828941"/>
    </source>
</evidence>
<comment type="caution">
    <text evidence="1">The sequence shown here is derived from an EMBL/GenBank/DDBJ whole genome shotgun (WGS) entry which is preliminary data.</text>
</comment>
<dbReference type="EMBL" id="CM039427">
    <property type="protein sequence ID" value="KAI4353793.1"/>
    <property type="molecule type" value="Genomic_DNA"/>
</dbReference>
<proteinExistence type="predicted"/>
<sequence>MFLSPARLGADVVIHSISKFIPGGSDIIAGHSFGSERKHNVSGVTLTCQGPQCPLPSKSSNVDMVLD</sequence>